<accession>A0AAD7QJR6</accession>
<evidence type="ECO:0000256" key="5">
    <source>
        <dbReference type="ARBA" id="ARBA00022840"/>
    </source>
</evidence>
<comment type="caution">
    <text evidence="9">The sequence shown here is derived from an EMBL/GenBank/DDBJ whole genome shotgun (WGS) entry which is preliminary data.</text>
</comment>
<evidence type="ECO:0000313" key="10">
    <source>
        <dbReference type="Proteomes" id="UP001163823"/>
    </source>
</evidence>
<proteinExistence type="inferred from homology"/>
<sequence length="318" mass="35815">MLIVDFVSSAVTCAKVKHQNFKVVIRNDDLEELKELGSGSFGTVYHGKWRGTDVAIKRIKKSCFTGRSSEQERLTLEFWREADILSKLHHPNVVAFYGVVQDGPGGTLATVTEYMVDGSLRHVLVRKDRYLDRRKRLIIAMDAAFGMEYLHSKDIVHFDLKCDNLLVNLKDPLRPICKVGDFGLSKMKRNTLVSGGVRGTLPWMAPELLNGRQQVRSLKSQNPFMVDVFSFGIVLWEILTGEEPYANMHYGAIIGGIVNNTLRPTIPSYCDLEWRTLMEKCWAPIPAARPNFTEIADRLRVMSAAASQNKALAQKASK</sequence>
<dbReference type="InterPro" id="IPR000719">
    <property type="entry name" value="Prot_kinase_dom"/>
</dbReference>
<keyword evidence="4 9" id="KW-0418">Kinase</keyword>
<dbReference type="KEGG" id="qsa:O6P43_001224"/>
<feature type="binding site" evidence="6">
    <location>
        <position position="61"/>
    </location>
    <ligand>
        <name>ATP</name>
        <dbReference type="ChEBI" id="CHEBI:30616"/>
    </ligand>
</feature>
<dbReference type="PROSITE" id="PS00107">
    <property type="entry name" value="PROTEIN_KINASE_ATP"/>
    <property type="match status" value="1"/>
</dbReference>
<gene>
    <name evidence="9" type="ORF">O6P43_001224</name>
</gene>
<dbReference type="GO" id="GO:0005524">
    <property type="term" value="F:ATP binding"/>
    <property type="evidence" value="ECO:0007669"/>
    <property type="project" value="UniProtKB-UniRule"/>
</dbReference>
<dbReference type="InterPro" id="IPR008271">
    <property type="entry name" value="Ser/Thr_kinase_AS"/>
</dbReference>
<evidence type="ECO:0000256" key="1">
    <source>
        <dbReference type="ARBA" id="ARBA00022527"/>
    </source>
</evidence>
<evidence type="ECO:0000313" key="9">
    <source>
        <dbReference type="EMBL" id="KAJ7982051.1"/>
    </source>
</evidence>
<dbReference type="Gene3D" id="3.30.200.20">
    <property type="entry name" value="Phosphorylase Kinase, domain 1"/>
    <property type="match status" value="1"/>
</dbReference>
<dbReference type="InterPro" id="IPR001245">
    <property type="entry name" value="Ser-Thr/Tyr_kinase_cat_dom"/>
</dbReference>
<dbReference type="Pfam" id="PF07714">
    <property type="entry name" value="PK_Tyr_Ser-Thr"/>
    <property type="match status" value="1"/>
</dbReference>
<keyword evidence="2" id="KW-0808">Transferase</keyword>
<dbReference type="EMBL" id="JARAOO010000001">
    <property type="protein sequence ID" value="KAJ7982051.1"/>
    <property type="molecule type" value="Genomic_DNA"/>
</dbReference>
<evidence type="ECO:0000256" key="7">
    <source>
        <dbReference type="RuleBase" id="RU000304"/>
    </source>
</evidence>
<dbReference type="SMART" id="SM00220">
    <property type="entry name" value="S_TKc"/>
    <property type="match status" value="1"/>
</dbReference>
<dbReference type="GO" id="GO:0005737">
    <property type="term" value="C:cytoplasm"/>
    <property type="evidence" value="ECO:0007669"/>
    <property type="project" value="TreeGrafter"/>
</dbReference>
<dbReference type="CDD" id="cd13999">
    <property type="entry name" value="STKc_MAP3K-like"/>
    <property type="match status" value="1"/>
</dbReference>
<dbReference type="PIRSF" id="PIRSF000654">
    <property type="entry name" value="Integrin-linked_kinase"/>
    <property type="match status" value="1"/>
</dbReference>
<dbReference type="InterPro" id="IPR017441">
    <property type="entry name" value="Protein_kinase_ATP_BS"/>
</dbReference>
<dbReference type="Proteomes" id="UP001163823">
    <property type="component" value="Chromosome 1"/>
</dbReference>
<keyword evidence="1 7" id="KW-0723">Serine/threonine-protein kinase</keyword>
<dbReference type="SUPFAM" id="SSF56112">
    <property type="entry name" value="Protein kinase-like (PK-like)"/>
    <property type="match status" value="1"/>
</dbReference>
<reference evidence="9 10" key="1">
    <citation type="journal article" date="2023" name="Science">
        <title>Elucidation of the pathway for biosynthesis of saponin adjuvants from the soapbark tree.</title>
        <authorList>
            <person name="Reed J."/>
            <person name="Orme A."/>
            <person name="El-Demerdash A."/>
            <person name="Owen C."/>
            <person name="Martin L.B.B."/>
            <person name="Misra R.C."/>
            <person name="Kikuchi S."/>
            <person name="Rejzek M."/>
            <person name="Martin A.C."/>
            <person name="Harkess A."/>
            <person name="Leebens-Mack J."/>
            <person name="Louveau T."/>
            <person name="Stephenson M.J."/>
            <person name="Osbourn A."/>
        </authorList>
    </citation>
    <scope>NUCLEOTIDE SEQUENCE [LARGE SCALE GENOMIC DNA]</scope>
    <source>
        <strain evidence="9">S10</strain>
    </source>
</reference>
<keyword evidence="10" id="KW-1185">Reference proteome</keyword>
<dbReference type="GO" id="GO:0004674">
    <property type="term" value="F:protein serine/threonine kinase activity"/>
    <property type="evidence" value="ECO:0007669"/>
    <property type="project" value="UniProtKB-KW"/>
</dbReference>
<evidence type="ECO:0000256" key="6">
    <source>
        <dbReference type="PROSITE-ProRule" id="PRU10141"/>
    </source>
</evidence>
<dbReference type="GO" id="GO:0007165">
    <property type="term" value="P:signal transduction"/>
    <property type="evidence" value="ECO:0007669"/>
    <property type="project" value="TreeGrafter"/>
</dbReference>
<evidence type="ECO:0000256" key="3">
    <source>
        <dbReference type="ARBA" id="ARBA00022741"/>
    </source>
</evidence>
<dbReference type="AlphaFoldDB" id="A0AAD7QJR6"/>
<dbReference type="PRINTS" id="PR00109">
    <property type="entry name" value="TYRKINASE"/>
</dbReference>
<dbReference type="PANTHER" id="PTHR23257:SF957">
    <property type="entry name" value="F3O9.7 PROTEIN-RELATED"/>
    <property type="match status" value="1"/>
</dbReference>
<evidence type="ECO:0000256" key="4">
    <source>
        <dbReference type="ARBA" id="ARBA00022777"/>
    </source>
</evidence>
<keyword evidence="3 6" id="KW-0547">Nucleotide-binding</keyword>
<dbReference type="Gene3D" id="1.10.510.10">
    <property type="entry name" value="Transferase(Phosphotransferase) domain 1"/>
    <property type="match status" value="1"/>
</dbReference>
<name>A0AAD7QJR6_QUISA</name>
<protein>
    <submittedName>
        <fullName evidence="9">Kinase family protein</fullName>
    </submittedName>
</protein>
<dbReference type="InterPro" id="IPR011009">
    <property type="entry name" value="Kinase-like_dom_sf"/>
</dbReference>
<dbReference type="PANTHER" id="PTHR23257">
    <property type="entry name" value="SERINE-THREONINE PROTEIN KINASE"/>
    <property type="match status" value="1"/>
</dbReference>
<dbReference type="FunFam" id="3.30.200.20:FF:000081">
    <property type="entry name" value="Octicosapeptide/phox/Bem1p domain kinase superfamily protein"/>
    <property type="match status" value="1"/>
</dbReference>
<dbReference type="PROSITE" id="PS50011">
    <property type="entry name" value="PROTEIN_KINASE_DOM"/>
    <property type="match status" value="1"/>
</dbReference>
<evidence type="ECO:0000259" key="8">
    <source>
        <dbReference type="PROSITE" id="PS50011"/>
    </source>
</evidence>
<organism evidence="9 10">
    <name type="scientific">Quillaja saponaria</name>
    <name type="common">Soap bark tree</name>
    <dbReference type="NCBI Taxonomy" id="32244"/>
    <lineage>
        <taxon>Eukaryota</taxon>
        <taxon>Viridiplantae</taxon>
        <taxon>Streptophyta</taxon>
        <taxon>Embryophyta</taxon>
        <taxon>Tracheophyta</taxon>
        <taxon>Spermatophyta</taxon>
        <taxon>Magnoliopsida</taxon>
        <taxon>eudicotyledons</taxon>
        <taxon>Gunneridae</taxon>
        <taxon>Pentapetalae</taxon>
        <taxon>rosids</taxon>
        <taxon>fabids</taxon>
        <taxon>Fabales</taxon>
        <taxon>Quillajaceae</taxon>
        <taxon>Quillaja</taxon>
    </lineage>
</organism>
<dbReference type="InterPro" id="IPR050167">
    <property type="entry name" value="Ser_Thr_protein_kinase"/>
</dbReference>
<dbReference type="PROSITE" id="PS00108">
    <property type="entry name" value="PROTEIN_KINASE_ST"/>
    <property type="match status" value="1"/>
</dbReference>
<evidence type="ECO:0000256" key="2">
    <source>
        <dbReference type="ARBA" id="ARBA00022679"/>
    </source>
</evidence>
<feature type="domain" description="Protein kinase" evidence="8">
    <location>
        <begin position="30"/>
        <end position="301"/>
    </location>
</feature>
<comment type="similarity">
    <text evidence="7">Belongs to the protein kinase superfamily.</text>
</comment>
<keyword evidence="5 6" id="KW-0067">ATP-binding</keyword>